<evidence type="ECO:0000313" key="4">
    <source>
        <dbReference type="Proteomes" id="UP000091956"/>
    </source>
</evidence>
<name>A0A1B8GV07_9PEZI</name>
<evidence type="ECO:0000313" key="3">
    <source>
        <dbReference type="EMBL" id="OBT99659.1"/>
    </source>
</evidence>
<dbReference type="OrthoDB" id="3438570at2759"/>
<feature type="chain" id="PRO_5008609033" evidence="2">
    <location>
        <begin position="20"/>
        <end position="234"/>
    </location>
</feature>
<evidence type="ECO:0000256" key="2">
    <source>
        <dbReference type="SAM" id="SignalP"/>
    </source>
</evidence>
<reference evidence="4" key="2">
    <citation type="journal article" date="2018" name="Nat. Commun.">
        <title>Extreme sensitivity to ultraviolet light in the fungal pathogen causing white-nose syndrome of bats.</title>
        <authorList>
            <person name="Palmer J.M."/>
            <person name="Drees K.P."/>
            <person name="Foster J.T."/>
            <person name="Lindner D.L."/>
        </authorList>
    </citation>
    <scope>NUCLEOTIDE SEQUENCE [LARGE SCALE GENOMIC DNA]</scope>
    <source>
        <strain evidence="4">UAMH 10579</strain>
    </source>
</reference>
<evidence type="ECO:0000256" key="1">
    <source>
        <dbReference type="SAM" id="MobiDB-lite"/>
    </source>
</evidence>
<keyword evidence="2" id="KW-0732">Signal</keyword>
<dbReference type="GeneID" id="28835532"/>
<dbReference type="Proteomes" id="UP000091956">
    <property type="component" value="Unassembled WGS sequence"/>
</dbReference>
<organism evidence="3 4">
    <name type="scientific">Pseudogymnoascus verrucosus</name>
    <dbReference type="NCBI Taxonomy" id="342668"/>
    <lineage>
        <taxon>Eukaryota</taxon>
        <taxon>Fungi</taxon>
        <taxon>Dikarya</taxon>
        <taxon>Ascomycota</taxon>
        <taxon>Pezizomycotina</taxon>
        <taxon>Leotiomycetes</taxon>
        <taxon>Thelebolales</taxon>
        <taxon>Thelebolaceae</taxon>
        <taxon>Pseudogymnoascus</taxon>
    </lineage>
</organism>
<feature type="compositionally biased region" description="Polar residues" evidence="1">
    <location>
        <begin position="197"/>
        <end position="206"/>
    </location>
</feature>
<gene>
    <name evidence="3" type="ORF">VE01_02146</name>
</gene>
<dbReference type="AlphaFoldDB" id="A0A1B8GV07"/>
<sequence>MARLFIVQIFLALTVIVTASSLSPRQSCGTSYYYCSSTSGGSSGSGGGSSGSGGASAADWIANGAIIDGFINAGSYIKRSLHLRQEDGALCCRSGTECGVLGDDNIPLCYDSQTTKFTFADGSYGYTSTSNYYDTEGNVINFETGDYTLADGTLGNVFVDNGEAPPATATNTGVVDSVSIPSATNTVKTNDGPFATGTVNQQTKPSEGSGASFRRGYGDAMIGIVGGLALGIVL</sequence>
<dbReference type="RefSeq" id="XP_018133392.1">
    <property type="nucleotide sequence ID" value="XM_018271657.2"/>
</dbReference>
<keyword evidence="4" id="KW-1185">Reference proteome</keyword>
<reference evidence="3 4" key="1">
    <citation type="submission" date="2016-03" db="EMBL/GenBank/DDBJ databases">
        <title>Comparative genomics of Pseudogymnoascus destructans, the fungus causing white-nose syndrome of bats.</title>
        <authorList>
            <person name="Palmer J.M."/>
            <person name="Drees K.P."/>
            <person name="Foster J.T."/>
            <person name="Lindner D.L."/>
        </authorList>
    </citation>
    <scope>NUCLEOTIDE SEQUENCE [LARGE SCALE GENOMIC DNA]</scope>
    <source>
        <strain evidence="3 4">UAMH 10579</strain>
    </source>
</reference>
<dbReference type="EMBL" id="KV460211">
    <property type="protein sequence ID" value="OBT99659.1"/>
    <property type="molecule type" value="Genomic_DNA"/>
</dbReference>
<feature type="signal peptide" evidence="2">
    <location>
        <begin position="1"/>
        <end position="19"/>
    </location>
</feature>
<proteinExistence type="predicted"/>
<protein>
    <submittedName>
        <fullName evidence="3">Uncharacterized protein</fullName>
    </submittedName>
</protein>
<accession>A0A1B8GV07</accession>
<feature type="region of interest" description="Disordered" evidence="1">
    <location>
        <begin position="190"/>
        <end position="212"/>
    </location>
</feature>